<dbReference type="Proteomes" id="UP000812961">
    <property type="component" value="Unassembled WGS sequence"/>
</dbReference>
<keyword evidence="3" id="KW-1185">Reference proteome</keyword>
<comment type="caution">
    <text evidence="2">The sequence shown here is derived from an EMBL/GenBank/DDBJ whole genome shotgun (WGS) entry which is preliminary data.</text>
</comment>
<evidence type="ECO:0000313" key="3">
    <source>
        <dbReference type="Proteomes" id="UP000812961"/>
    </source>
</evidence>
<dbReference type="EMBL" id="JAICCF010000001">
    <property type="protein sequence ID" value="MBW8683176.1"/>
    <property type="molecule type" value="Genomic_DNA"/>
</dbReference>
<gene>
    <name evidence="2" type="ORF">K1Y79_02420</name>
</gene>
<evidence type="ECO:0000256" key="1">
    <source>
        <dbReference type="SAM" id="SignalP"/>
    </source>
</evidence>
<proteinExistence type="predicted"/>
<feature type="chain" id="PRO_5047527684" evidence="1">
    <location>
        <begin position="22"/>
        <end position="95"/>
    </location>
</feature>
<accession>A0ABS7G6Z5</accession>
<protein>
    <submittedName>
        <fullName evidence="2">Uncharacterized protein</fullName>
    </submittedName>
</protein>
<dbReference type="RefSeq" id="WP_220248409.1">
    <property type="nucleotide sequence ID" value="NZ_JAICCF010000001.1"/>
</dbReference>
<keyword evidence="1" id="KW-0732">Signal</keyword>
<sequence length="95" mass="10294">MIHNSKFVLPLLCMAPTFLFAFKSGPAAEAVSQGSLMSNVTATTVSNENVSVNGHIVTVQSLAETQFHNTIGVHSVTRFRAVDEDALLKVLSRYE</sequence>
<feature type="signal peptide" evidence="1">
    <location>
        <begin position="1"/>
        <end position="21"/>
    </location>
</feature>
<organism evidence="2 3">
    <name type="scientific">Chitinophaga rhizophila</name>
    <dbReference type="NCBI Taxonomy" id="2866212"/>
    <lineage>
        <taxon>Bacteria</taxon>
        <taxon>Pseudomonadati</taxon>
        <taxon>Bacteroidota</taxon>
        <taxon>Chitinophagia</taxon>
        <taxon>Chitinophagales</taxon>
        <taxon>Chitinophagaceae</taxon>
        <taxon>Chitinophaga</taxon>
    </lineage>
</organism>
<reference evidence="2 3" key="1">
    <citation type="submission" date="2021-08" db="EMBL/GenBank/DDBJ databases">
        <title>The genome sequence of Chitinophaga sp. B61.</title>
        <authorList>
            <person name="Zhang X."/>
        </authorList>
    </citation>
    <scope>NUCLEOTIDE SEQUENCE [LARGE SCALE GENOMIC DNA]</scope>
    <source>
        <strain evidence="2 3">B61</strain>
    </source>
</reference>
<evidence type="ECO:0000313" key="2">
    <source>
        <dbReference type="EMBL" id="MBW8683176.1"/>
    </source>
</evidence>
<name>A0ABS7G6Z5_9BACT</name>